<sequence length="629" mass="71901">MKTHPFAEFIYAVEDTLGLWYKARKTEQTSKRPFDAHREHFQSVDPAKSDRDEYRPRLEKICRRLHVGSHLSPDILSNHVDILESVYIGLARQPNVVEAFADDINQFYIATILIPLICADILIFKEKADENSIYYHLNQILAIEGLVTLDGEQGKLRKRTARKYMIDYIDNYFTANREVLKVNYEKPASLIFELLEYLDELPKKGNQTCVTLNQKIDVCNKLILNKNIGNFSIQPIAAAYTAIIILQNIDTKTNMFGYFCQIYNAMSIEGDEDALQSSLHAALNENYNNIDINEFLACKYLSYEPKRLLSIKKKNNLDNIICHAIELCETGLPSNYLDMLAPFPTQESYLSKMVSLPPQFDIPMVISEDAIYSKYKTAAIDMNIIVFDKKSIFAIAELKHKTKNRVEMHYAQYTPLIDALNCIKLNNPDAALKIVENAVKKSYPLFGFIKYSLAVLYVGLMYKLERRKIKHQSLMQQVNDIINHQGIVFIPVIRPSHVTTSTNISWLSEDDYIKYSIITGDNTYNAIILQAIYSYNFTVARHTSTDNNLIDANNSKFLRVNLLDINYASSMICHDLLERFNSISGKILAGLDKVNTESTPELFVSDLISTHVILPEDLVIPPKNKGAHK</sequence>
<dbReference type="RefSeq" id="WP_319886905.1">
    <property type="nucleotide sequence ID" value="NZ_JAWZVU010000189.1"/>
</dbReference>
<dbReference type="AlphaFoldDB" id="A0AAW9F8V2"/>
<reference evidence="1" key="1">
    <citation type="submission" date="2023-11" db="EMBL/GenBank/DDBJ databases">
        <title>WGS of Aeromonas in Northern Israel.</title>
        <authorList>
            <person name="Hershko Y."/>
        </authorList>
    </citation>
    <scope>NUCLEOTIDE SEQUENCE</scope>
    <source>
        <strain evidence="1">77416</strain>
    </source>
</reference>
<dbReference type="Proteomes" id="UP001277183">
    <property type="component" value="Unassembled WGS sequence"/>
</dbReference>
<gene>
    <name evidence="1" type="ORF">SJS77_21270</name>
</gene>
<name>A0AAW9F8V2_AERCA</name>
<proteinExistence type="predicted"/>
<accession>A0AAW9F8V2</accession>
<evidence type="ECO:0000313" key="1">
    <source>
        <dbReference type="EMBL" id="MDX7722940.1"/>
    </source>
</evidence>
<dbReference type="EMBL" id="JAWZVU010000189">
    <property type="protein sequence ID" value="MDX7722940.1"/>
    <property type="molecule type" value="Genomic_DNA"/>
</dbReference>
<evidence type="ECO:0000313" key="2">
    <source>
        <dbReference type="Proteomes" id="UP001277183"/>
    </source>
</evidence>
<organism evidence="1 2">
    <name type="scientific">Aeromonas caviae</name>
    <name type="common">Aeromonas punctata</name>
    <dbReference type="NCBI Taxonomy" id="648"/>
    <lineage>
        <taxon>Bacteria</taxon>
        <taxon>Pseudomonadati</taxon>
        <taxon>Pseudomonadota</taxon>
        <taxon>Gammaproteobacteria</taxon>
        <taxon>Aeromonadales</taxon>
        <taxon>Aeromonadaceae</taxon>
        <taxon>Aeromonas</taxon>
    </lineage>
</organism>
<protein>
    <submittedName>
        <fullName evidence="1">Uncharacterized protein</fullName>
    </submittedName>
</protein>
<comment type="caution">
    <text evidence="1">The sequence shown here is derived from an EMBL/GenBank/DDBJ whole genome shotgun (WGS) entry which is preliminary data.</text>
</comment>